<dbReference type="Pfam" id="PF13239">
    <property type="entry name" value="2TM"/>
    <property type="match status" value="1"/>
</dbReference>
<keyword evidence="5" id="KW-1185">Reference proteome</keyword>
<evidence type="ECO:0000313" key="5">
    <source>
        <dbReference type="Proteomes" id="UP001500171"/>
    </source>
</evidence>
<reference evidence="5" key="1">
    <citation type="journal article" date="2019" name="Int. J. Syst. Evol. Microbiol.">
        <title>The Global Catalogue of Microorganisms (GCM) 10K type strain sequencing project: providing services to taxonomists for standard genome sequencing and annotation.</title>
        <authorList>
            <consortium name="The Broad Institute Genomics Platform"/>
            <consortium name="The Broad Institute Genome Sequencing Center for Infectious Disease"/>
            <person name="Wu L."/>
            <person name="Ma J."/>
        </authorList>
    </citation>
    <scope>NUCLEOTIDE SEQUENCE [LARGE SCALE GENOMIC DNA]</scope>
    <source>
        <strain evidence="5">JCM 18050</strain>
    </source>
</reference>
<dbReference type="CDD" id="cd00093">
    <property type="entry name" value="HTH_XRE"/>
    <property type="match status" value="1"/>
</dbReference>
<proteinExistence type="predicted"/>
<keyword evidence="2" id="KW-1133">Transmembrane helix</keyword>
<dbReference type="SMART" id="SM00530">
    <property type="entry name" value="HTH_XRE"/>
    <property type="match status" value="1"/>
</dbReference>
<dbReference type="InterPro" id="IPR010982">
    <property type="entry name" value="Lambda_DNA-bd_dom_sf"/>
</dbReference>
<dbReference type="PANTHER" id="PTHR46558">
    <property type="entry name" value="TRACRIPTIONAL REGULATORY PROTEIN-RELATED-RELATED"/>
    <property type="match status" value="1"/>
</dbReference>
<gene>
    <name evidence="4" type="ORF">GCM10023211_19590</name>
</gene>
<sequence>MENKVKKLRLERAWSQEQLAQLSSLSVRTIQRVENNEVPSLETLSALASVFNVSVSDLVSEPIIESNELDNRIDEARKQVKDEIKLLKKIIVAIIVCSIMYIINYIYSPHLNWPIWVITIWGGILFIRSLKLFLLDKIFFKWQKNRLISLAKKNGTIL</sequence>
<keyword evidence="2" id="KW-0472">Membrane</keyword>
<dbReference type="Proteomes" id="UP001500171">
    <property type="component" value="Unassembled WGS sequence"/>
</dbReference>
<feature type="transmembrane region" description="Helical" evidence="2">
    <location>
        <begin position="86"/>
        <end position="107"/>
    </location>
</feature>
<dbReference type="Pfam" id="PF01381">
    <property type="entry name" value="HTH_3"/>
    <property type="match status" value="1"/>
</dbReference>
<comment type="caution">
    <text evidence="4">The sequence shown here is derived from an EMBL/GenBank/DDBJ whole genome shotgun (WGS) entry which is preliminary data.</text>
</comment>
<dbReference type="PROSITE" id="PS50943">
    <property type="entry name" value="HTH_CROC1"/>
    <property type="match status" value="1"/>
</dbReference>
<name>A0ABP9N9N3_9GAMM</name>
<evidence type="ECO:0000256" key="2">
    <source>
        <dbReference type="SAM" id="Phobius"/>
    </source>
</evidence>
<dbReference type="RefSeq" id="WP_345491688.1">
    <property type="nucleotide sequence ID" value="NZ_BAABHY010000005.1"/>
</dbReference>
<evidence type="ECO:0000256" key="1">
    <source>
        <dbReference type="ARBA" id="ARBA00023125"/>
    </source>
</evidence>
<accession>A0ABP9N9N3</accession>
<dbReference type="EMBL" id="BAABHY010000005">
    <property type="protein sequence ID" value="GAA5112655.1"/>
    <property type="molecule type" value="Genomic_DNA"/>
</dbReference>
<evidence type="ECO:0000259" key="3">
    <source>
        <dbReference type="PROSITE" id="PS50943"/>
    </source>
</evidence>
<keyword evidence="2" id="KW-0812">Transmembrane</keyword>
<protein>
    <submittedName>
        <fullName evidence="4">Helix-turn-helix domain-containing protein</fullName>
    </submittedName>
</protein>
<dbReference type="PANTHER" id="PTHR46558:SF4">
    <property type="entry name" value="DNA-BIDING PHAGE PROTEIN"/>
    <property type="match status" value="1"/>
</dbReference>
<dbReference type="SUPFAM" id="SSF47413">
    <property type="entry name" value="lambda repressor-like DNA-binding domains"/>
    <property type="match status" value="1"/>
</dbReference>
<dbReference type="InterPro" id="IPR025698">
    <property type="entry name" value="2TM_dom"/>
</dbReference>
<feature type="domain" description="HTH cro/C1-type" evidence="3">
    <location>
        <begin position="5"/>
        <end position="58"/>
    </location>
</feature>
<organism evidence="4 5">
    <name type="scientific">Orbus sasakiae</name>
    <dbReference type="NCBI Taxonomy" id="1078475"/>
    <lineage>
        <taxon>Bacteria</taxon>
        <taxon>Pseudomonadati</taxon>
        <taxon>Pseudomonadota</taxon>
        <taxon>Gammaproteobacteria</taxon>
        <taxon>Orbales</taxon>
        <taxon>Orbaceae</taxon>
        <taxon>Orbus</taxon>
    </lineage>
</organism>
<dbReference type="InterPro" id="IPR001387">
    <property type="entry name" value="Cro/C1-type_HTH"/>
</dbReference>
<dbReference type="Gene3D" id="1.10.260.40">
    <property type="entry name" value="lambda repressor-like DNA-binding domains"/>
    <property type="match status" value="1"/>
</dbReference>
<evidence type="ECO:0000313" key="4">
    <source>
        <dbReference type="EMBL" id="GAA5112655.1"/>
    </source>
</evidence>
<keyword evidence="1" id="KW-0238">DNA-binding</keyword>
<feature type="transmembrane region" description="Helical" evidence="2">
    <location>
        <begin position="113"/>
        <end position="134"/>
    </location>
</feature>